<sequence>MIHFKKMWEDVCNIIKSDTLEDIEIVEMFKTGFVVKTNEGTEIVTKDDFVDFWCKMLCLNEVNKSEISELGNPCEEYVFNLVKKLPYVNDNNGVITVSE</sequence>
<organism evidence="1 2">
    <name type="scientific">Clostridium oceanicum</name>
    <dbReference type="NCBI Taxonomy" id="1543"/>
    <lineage>
        <taxon>Bacteria</taxon>
        <taxon>Bacillati</taxon>
        <taxon>Bacillota</taxon>
        <taxon>Clostridia</taxon>
        <taxon>Eubacteriales</taxon>
        <taxon>Clostridiaceae</taxon>
        <taxon>Clostridium</taxon>
    </lineage>
</organism>
<comment type="caution">
    <text evidence="1">The sequence shown here is derived from an EMBL/GenBank/DDBJ whole genome shotgun (WGS) entry which is preliminary data.</text>
</comment>
<dbReference type="RefSeq" id="WP_343761167.1">
    <property type="nucleotide sequence ID" value="NZ_BAAACG010000009.1"/>
</dbReference>
<gene>
    <name evidence="1" type="ORF">GCM10008906_19280</name>
</gene>
<evidence type="ECO:0000313" key="1">
    <source>
        <dbReference type="EMBL" id="GAA0739953.1"/>
    </source>
</evidence>
<proteinExistence type="predicted"/>
<accession>A0ABN1JHI4</accession>
<reference evidence="1 2" key="1">
    <citation type="journal article" date="2019" name="Int. J. Syst. Evol. Microbiol.">
        <title>The Global Catalogue of Microorganisms (GCM) 10K type strain sequencing project: providing services to taxonomists for standard genome sequencing and annotation.</title>
        <authorList>
            <consortium name="The Broad Institute Genomics Platform"/>
            <consortium name="The Broad Institute Genome Sequencing Center for Infectious Disease"/>
            <person name="Wu L."/>
            <person name="Ma J."/>
        </authorList>
    </citation>
    <scope>NUCLEOTIDE SEQUENCE [LARGE SCALE GENOMIC DNA]</scope>
    <source>
        <strain evidence="1 2">JCM 1407</strain>
    </source>
</reference>
<dbReference type="Proteomes" id="UP001501510">
    <property type="component" value="Unassembled WGS sequence"/>
</dbReference>
<protein>
    <recommendedName>
        <fullName evidence="3">Phage protein</fullName>
    </recommendedName>
</protein>
<keyword evidence="2" id="KW-1185">Reference proteome</keyword>
<name>A0ABN1JHI4_9CLOT</name>
<dbReference type="EMBL" id="BAAACG010000009">
    <property type="protein sequence ID" value="GAA0739953.1"/>
    <property type="molecule type" value="Genomic_DNA"/>
</dbReference>
<evidence type="ECO:0008006" key="3">
    <source>
        <dbReference type="Google" id="ProtNLM"/>
    </source>
</evidence>
<evidence type="ECO:0000313" key="2">
    <source>
        <dbReference type="Proteomes" id="UP001501510"/>
    </source>
</evidence>